<evidence type="ECO:0000313" key="3">
    <source>
        <dbReference type="EMBL" id="GAA5180028.1"/>
    </source>
</evidence>
<gene>
    <name evidence="3" type="ORF">GCM10023322_11370</name>
</gene>
<keyword evidence="4" id="KW-1185">Reference proteome</keyword>
<accession>A0ABP9RM16</accession>
<dbReference type="EMBL" id="BAABJQ010000003">
    <property type="protein sequence ID" value="GAA5180028.1"/>
    <property type="molecule type" value="Genomic_DNA"/>
</dbReference>
<evidence type="ECO:0008006" key="5">
    <source>
        <dbReference type="Google" id="ProtNLM"/>
    </source>
</evidence>
<reference evidence="4" key="1">
    <citation type="journal article" date="2019" name="Int. J. Syst. Evol. Microbiol.">
        <title>The Global Catalogue of Microorganisms (GCM) 10K type strain sequencing project: providing services to taxonomists for standard genome sequencing and annotation.</title>
        <authorList>
            <consortium name="The Broad Institute Genomics Platform"/>
            <consortium name="The Broad Institute Genome Sequencing Center for Infectious Disease"/>
            <person name="Wu L."/>
            <person name="Ma J."/>
        </authorList>
    </citation>
    <scope>NUCLEOTIDE SEQUENCE [LARGE SCALE GENOMIC DNA]</scope>
    <source>
        <strain evidence="4">JCM 18304</strain>
    </source>
</reference>
<keyword evidence="2" id="KW-1133">Transmembrane helix</keyword>
<evidence type="ECO:0000313" key="4">
    <source>
        <dbReference type="Proteomes" id="UP001501570"/>
    </source>
</evidence>
<keyword evidence="2" id="KW-0472">Membrane</keyword>
<keyword evidence="2" id="KW-0812">Transmembrane</keyword>
<dbReference type="Proteomes" id="UP001501570">
    <property type="component" value="Unassembled WGS sequence"/>
</dbReference>
<evidence type="ECO:0000256" key="1">
    <source>
        <dbReference type="SAM" id="MobiDB-lite"/>
    </source>
</evidence>
<feature type="region of interest" description="Disordered" evidence="1">
    <location>
        <begin position="50"/>
        <end position="75"/>
    </location>
</feature>
<evidence type="ECO:0000256" key="2">
    <source>
        <dbReference type="SAM" id="Phobius"/>
    </source>
</evidence>
<sequence length="75" mass="7367">MQVAASVVGSATIPALVGVLIGHFSTAILGPCLLVLAIAVAIAYTAARRAGTGAPAARDAATRPATSADTPPYLH</sequence>
<organism evidence="3 4">
    <name type="scientific">Rugosimonospora acidiphila</name>
    <dbReference type="NCBI Taxonomy" id="556531"/>
    <lineage>
        <taxon>Bacteria</taxon>
        <taxon>Bacillati</taxon>
        <taxon>Actinomycetota</taxon>
        <taxon>Actinomycetes</taxon>
        <taxon>Micromonosporales</taxon>
        <taxon>Micromonosporaceae</taxon>
        <taxon>Rugosimonospora</taxon>
    </lineage>
</organism>
<feature type="transmembrane region" description="Helical" evidence="2">
    <location>
        <begin position="20"/>
        <end position="44"/>
    </location>
</feature>
<protein>
    <recommendedName>
        <fullName evidence="5">MFS transporter</fullName>
    </recommendedName>
</protein>
<proteinExistence type="predicted"/>
<name>A0ABP9RM16_9ACTN</name>
<comment type="caution">
    <text evidence="3">The sequence shown here is derived from an EMBL/GenBank/DDBJ whole genome shotgun (WGS) entry which is preliminary data.</text>
</comment>